<reference evidence="2 3" key="1">
    <citation type="submission" date="2017-07" db="EMBL/GenBank/DDBJ databases">
        <title>Acidovorax KNDSW TSA 6 genome sequence and assembly.</title>
        <authorList>
            <person name="Mayilraj S."/>
        </authorList>
    </citation>
    <scope>NUCLEOTIDE SEQUENCE [LARGE SCALE GENOMIC DNA]</scope>
    <source>
        <strain evidence="2 3">KNDSW-TSA6</strain>
    </source>
</reference>
<organism evidence="2 3">
    <name type="scientific">Acidovorax kalamii</name>
    <dbReference type="NCBI Taxonomy" id="2004485"/>
    <lineage>
        <taxon>Bacteria</taxon>
        <taxon>Pseudomonadati</taxon>
        <taxon>Pseudomonadota</taxon>
        <taxon>Betaproteobacteria</taxon>
        <taxon>Burkholderiales</taxon>
        <taxon>Comamonadaceae</taxon>
        <taxon>Acidovorax</taxon>
    </lineage>
</organism>
<dbReference type="PROSITE" id="PS50879">
    <property type="entry name" value="RNASE_H_1"/>
    <property type="match status" value="1"/>
</dbReference>
<dbReference type="Proteomes" id="UP000215441">
    <property type="component" value="Unassembled WGS sequence"/>
</dbReference>
<dbReference type="RefSeq" id="WP_094289906.1">
    <property type="nucleotide sequence ID" value="NZ_NOIG01000008.1"/>
</dbReference>
<accession>A0A235EL44</accession>
<dbReference type="InterPro" id="IPR002156">
    <property type="entry name" value="RNaseH_domain"/>
</dbReference>
<dbReference type="GO" id="GO:0004523">
    <property type="term" value="F:RNA-DNA hybrid ribonuclease activity"/>
    <property type="evidence" value="ECO:0007669"/>
    <property type="project" value="InterPro"/>
</dbReference>
<evidence type="ECO:0000259" key="1">
    <source>
        <dbReference type="PROSITE" id="PS50879"/>
    </source>
</evidence>
<dbReference type="OrthoDB" id="8563755at2"/>
<proteinExistence type="predicted"/>
<dbReference type="PANTHER" id="PTHR47074">
    <property type="entry name" value="BNAC02G40300D PROTEIN"/>
    <property type="match status" value="1"/>
</dbReference>
<comment type="caution">
    <text evidence="2">The sequence shown here is derived from an EMBL/GenBank/DDBJ whole genome shotgun (WGS) entry which is preliminary data.</text>
</comment>
<dbReference type="InterPro" id="IPR052929">
    <property type="entry name" value="RNase_H-like_EbsB-rel"/>
</dbReference>
<dbReference type="Pfam" id="PF13456">
    <property type="entry name" value="RVT_3"/>
    <property type="match status" value="1"/>
</dbReference>
<keyword evidence="3" id="KW-1185">Reference proteome</keyword>
<dbReference type="EMBL" id="NOIG01000008">
    <property type="protein sequence ID" value="OYD49744.1"/>
    <property type="molecule type" value="Genomic_DNA"/>
</dbReference>
<dbReference type="GO" id="GO:0003676">
    <property type="term" value="F:nucleic acid binding"/>
    <property type="evidence" value="ECO:0007669"/>
    <property type="project" value="InterPro"/>
</dbReference>
<dbReference type="Gene3D" id="3.30.420.10">
    <property type="entry name" value="Ribonuclease H-like superfamily/Ribonuclease H"/>
    <property type="match status" value="1"/>
</dbReference>
<dbReference type="InterPro" id="IPR036397">
    <property type="entry name" value="RNaseH_sf"/>
</dbReference>
<dbReference type="CDD" id="cd09279">
    <property type="entry name" value="RNase_HI_like"/>
    <property type="match status" value="1"/>
</dbReference>
<name>A0A235EL44_9BURK</name>
<dbReference type="AlphaFoldDB" id="A0A235EL44"/>
<evidence type="ECO:0000313" key="2">
    <source>
        <dbReference type="EMBL" id="OYD49744.1"/>
    </source>
</evidence>
<evidence type="ECO:0000313" key="3">
    <source>
        <dbReference type="Proteomes" id="UP000215441"/>
    </source>
</evidence>
<feature type="domain" description="RNase H type-1" evidence="1">
    <location>
        <begin position="11"/>
        <end position="153"/>
    </location>
</feature>
<dbReference type="PANTHER" id="PTHR47074:SF11">
    <property type="entry name" value="REVERSE TRANSCRIPTASE-LIKE PROTEIN"/>
    <property type="match status" value="1"/>
</dbReference>
<protein>
    <submittedName>
        <fullName evidence="2">Ribonuclease H</fullName>
    </submittedName>
</protein>
<dbReference type="InterPro" id="IPR012337">
    <property type="entry name" value="RNaseH-like_sf"/>
</dbReference>
<sequence length="165" mass="17652">MTAARAAAPLSPGTWVIHCDGSAWPNPGRMGLGAVLTGPDGTLQHQISEATTFTGCNNEAELRALMLALQWLAQQGIATSTPVHVFSDNSVLVEQLGGPPTAPIARLAVLFDEARRALQAFHHVRLQWIPRHRNGAADTLARAALGLAPKAALPPGHREKKKKRR</sequence>
<dbReference type="SUPFAM" id="SSF53098">
    <property type="entry name" value="Ribonuclease H-like"/>
    <property type="match status" value="1"/>
</dbReference>
<gene>
    <name evidence="2" type="ORF">CBY09_12340</name>
</gene>